<evidence type="ECO:0000313" key="1">
    <source>
        <dbReference type="EMBL" id="KAG8175307.1"/>
    </source>
</evidence>
<gene>
    <name evidence="1" type="ORF">JTE90_008317</name>
</gene>
<dbReference type="AlphaFoldDB" id="A0AAV6TV83"/>
<protein>
    <submittedName>
        <fullName evidence="1">Uncharacterized protein</fullName>
    </submittedName>
</protein>
<name>A0AAV6TV83_9ARAC</name>
<keyword evidence="2" id="KW-1185">Reference proteome</keyword>
<sequence>MVKDVQQELSSTLAHSDHIYYETLLKKWLTNQKVLSSYNILFLVARTQMYASMMFLPCTYQVLMIPTTATSKY</sequence>
<dbReference type="EMBL" id="JAFNEN010001034">
    <property type="protein sequence ID" value="KAG8175307.1"/>
    <property type="molecule type" value="Genomic_DNA"/>
</dbReference>
<accession>A0AAV6TV83</accession>
<dbReference type="Proteomes" id="UP000827092">
    <property type="component" value="Unassembled WGS sequence"/>
</dbReference>
<reference evidence="1 2" key="1">
    <citation type="journal article" date="2022" name="Nat. Ecol. Evol.">
        <title>A masculinizing supergene underlies an exaggerated male reproductive morph in a spider.</title>
        <authorList>
            <person name="Hendrickx F."/>
            <person name="De Corte Z."/>
            <person name="Sonet G."/>
            <person name="Van Belleghem S.M."/>
            <person name="Kostlbacher S."/>
            <person name="Vangestel C."/>
        </authorList>
    </citation>
    <scope>NUCLEOTIDE SEQUENCE [LARGE SCALE GENOMIC DNA]</scope>
    <source>
        <strain evidence="1">W744_W776</strain>
    </source>
</reference>
<comment type="caution">
    <text evidence="1">The sequence shown here is derived from an EMBL/GenBank/DDBJ whole genome shotgun (WGS) entry which is preliminary data.</text>
</comment>
<evidence type="ECO:0000313" key="2">
    <source>
        <dbReference type="Proteomes" id="UP000827092"/>
    </source>
</evidence>
<organism evidence="1 2">
    <name type="scientific">Oedothorax gibbosus</name>
    <dbReference type="NCBI Taxonomy" id="931172"/>
    <lineage>
        <taxon>Eukaryota</taxon>
        <taxon>Metazoa</taxon>
        <taxon>Ecdysozoa</taxon>
        <taxon>Arthropoda</taxon>
        <taxon>Chelicerata</taxon>
        <taxon>Arachnida</taxon>
        <taxon>Araneae</taxon>
        <taxon>Araneomorphae</taxon>
        <taxon>Entelegynae</taxon>
        <taxon>Araneoidea</taxon>
        <taxon>Linyphiidae</taxon>
        <taxon>Erigoninae</taxon>
        <taxon>Oedothorax</taxon>
    </lineage>
</organism>
<proteinExistence type="predicted"/>